<protein>
    <submittedName>
        <fullName evidence="2">Uncharacterized protein</fullName>
    </submittedName>
</protein>
<dbReference type="HOGENOM" id="CLU_512090_0_0_1"/>
<evidence type="ECO:0000313" key="2">
    <source>
        <dbReference type="EMBL" id="EKD03191.1"/>
    </source>
</evidence>
<dbReference type="InParanoid" id="K1VRJ8"/>
<feature type="region of interest" description="Disordered" evidence="1">
    <location>
        <begin position="158"/>
        <end position="186"/>
    </location>
</feature>
<comment type="caution">
    <text evidence="2">The sequence shown here is derived from an EMBL/GenBank/DDBJ whole genome shotgun (WGS) entry which is preliminary data.</text>
</comment>
<organism evidence="2 3">
    <name type="scientific">Trichosporon asahii var. asahii (strain CBS 8904)</name>
    <name type="common">Yeast</name>
    <dbReference type="NCBI Taxonomy" id="1220162"/>
    <lineage>
        <taxon>Eukaryota</taxon>
        <taxon>Fungi</taxon>
        <taxon>Dikarya</taxon>
        <taxon>Basidiomycota</taxon>
        <taxon>Agaricomycotina</taxon>
        <taxon>Tremellomycetes</taxon>
        <taxon>Trichosporonales</taxon>
        <taxon>Trichosporonaceae</taxon>
        <taxon>Trichosporon</taxon>
    </lineage>
</organism>
<proteinExistence type="predicted"/>
<name>K1VRJ8_TRIAC</name>
<evidence type="ECO:0000313" key="3">
    <source>
        <dbReference type="Proteomes" id="UP000006757"/>
    </source>
</evidence>
<keyword evidence="3" id="KW-1185">Reference proteome</keyword>
<dbReference type="Proteomes" id="UP000006757">
    <property type="component" value="Unassembled WGS sequence"/>
</dbReference>
<dbReference type="AlphaFoldDB" id="K1VRJ8"/>
<feature type="compositionally biased region" description="Pro residues" evidence="1">
    <location>
        <begin position="355"/>
        <end position="365"/>
    </location>
</feature>
<accession>K1VRJ8</accession>
<reference evidence="2 3" key="1">
    <citation type="journal article" date="2012" name="Eukaryot. Cell">
        <title>Genome sequence of the Trichosporon asahii environmental strain CBS 8904.</title>
        <authorList>
            <person name="Yang R.Y."/>
            <person name="Li H.T."/>
            <person name="Zhu H."/>
            <person name="Zhou G.P."/>
            <person name="Wang M."/>
            <person name="Wang L."/>
        </authorList>
    </citation>
    <scope>NUCLEOTIDE SEQUENCE [LARGE SCALE GENOMIC DNA]</scope>
    <source>
        <strain evidence="2 3">CBS 8904</strain>
    </source>
</reference>
<sequence length="532" mass="58240">MTTASKPAIYDGPRTTSPAPSFLPAACQPTRRSCLPNTSAARRPAVITSSAELLMSLPHHYQPSLYLVQPLLVPQFLSSHTTTMSTERNRESKRSRAQSLPPSSSPPSSPPSDLYDRTVGLLNDWNNALNTDDVSKEASAQAFRSVFRRLTGAARTGEPTASYALARPGNLTETSESSADEEPPADPIEIGLRAQNVSSRSHSSIFNAFEQGTRVVSVDTTTFFNPFIQHETTLYRVAAYLDDEDAVLKRVAVPFPREKALVHRDEDGDIILSPKMIDRTQDRLRESTFNPKNLVLRAAVAPPAKKACAQMVAAASAAIAQSTNDIARATKIIEENTAIFVKMASSAEPANPQFDPLPPFAPAPPASQAGEAGSSPTPMSTWAIETVASIHMLTRKPNAEYDKILKSFLDGRRKGTFIRFVSGGSATRRVAFLGDQRLEDVIDISVPLPEGELDKRKKFRGVHSGYRLLHVHELPDGSVVCDPDFVKMLVSTEGGRERFVYGVEALEPDNARRWRNLIRWLSLTSYDNATPS</sequence>
<dbReference type="EMBL" id="AMBO01000265">
    <property type="protein sequence ID" value="EKD03191.1"/>
    <property type="molecule type" value="Genomic_DNA"/>
</dbReference>
<gene>
    <name evidence="2" type="ORF">A1Q2_02510</name>
</gene>
<feature type="region of interest" description="Disordered" evidence="1">
    <location>
        <begin position="82"/>
        <end position="117"/>
    </location>
</feature>
<evidence type="ECO:0000256" key="1">
    <source>
        <dbReference type="SAM" id="MobiDB-lite"/>
    </source>
</evidence>
<feature type="region of interest" description="Disordered" evidence="1">
    <location>
        <begin position="351"/>
        <end position="378"/>
    </location>
</feature>
<feature type="region of interest" description="Disordered" evidence="1">
    <location>
        <begin position="1"/>
        <end position="22"/>
    </location>
</feature>